<gene>
    <name evidence="1" type="ORF">M422DRAFT_269591</name>
</gene>
<protein>
    <submittedName>
        <fullName evidence="1">Uncharacterized protein</fullName>
    </submittedName>
</protein>
<evidence type="ECO:0000313" key="1">
    <source>
        <dbReference type="EMBL" id="KIJ29067.1"/>
    </source>
</evidence>
<proteinExistence type="predicted"/>
<name>A0A0C9UJJ1_SPHS4</name>
<evidence type="ECO:0000313" key="2">
    <source>
        <dbReference type="Proteomes" id="UP000054279"/>
    </source>
</evidence>
<dbReference type="AlphaFoldDB" id="A0A0C9UJJ1"/>
<keyword evidence="2" id="KW-1185">Reference proteome</keyword>
<dbReference type="Proteomes" id="UP000054279">
    <property type="component" value="Unassembled WGS sequence"/>
</dbReference>
<dbReference type="EMBL" id="KN837291">
    <property type="protein sequence ID" value="KIJ29067.1"/>
    <property type="molecule type" value="Genomic_DNA"/>
</dbReference>
<accession>A0A0C9UJJ1</accession>
<organism evidence="1 2">
    <name type="scientific">Sphaerobolus stellatus (strain SS14)</name>
    <dbReference type="NCBI Taxonomy" id="990650"/>
    <lineage>
        <taxon>Eukaryota</taxon>
        <taxon>Fungi</taxon>
        <taxon>Dikarya</taxon>
        <taxon>Basidiomycota</taxon>
        <taxon>Agaricomycotina</taxon>
        <taxon>Agaricomycetes</taxon>
        <taxon>Phallomycetidae</taxon>
        <taxon>Geastrales</taxon>
        <taxon>Sphaerobolaceae</taxon>
        <taxon>Sphaerobolus</taxon>
    </lineage>
</organism>
<dbReference type="HOGENOM" id="CLU_1918420_0_0_1"/>
<reference evidence="1 2" key="1">
    <citation type="submission" date="2014-06" db="EMBL/GenBank/DDBJ databases">
        <title>Evolutionary Origins and Diversification of the Mycorrhizal Mutualists.</title>
        <authorList>
            <consortium name="DOE Joint Genome Institute"/>
            <consortium name="Mycorrhizal Genomics Consortium"/>
            <person name="Kohler A."/>
            <person name="Kuo A."/>
            <person name="Nagy L.G."/>
            <person name="Floudas D."/>
            <person name="Copeland A."/>
            <person name="Barry K.W."/>
            <person name="Cichocki N."/>
            <person name="Veneault-Fourrey C."/>
            <person name="LaButti K."/>
            <person name="Lindquist E.A."/>
            <person name="Lipzen A."/>
            <person name="Lundell T."/>
            <person name="Morin E."/>
            <person name="Murat C."/>
            <person name="Riley R."/>
            <person name="Ohm R."/>
            <person name="Sun H."/>
            <person name="Tunlid A."/>
            <person name="Henrissat B."/>
            <person name="Grigoriev I.V."/>
            <person name="Hibbett D.S."/>
            <person name="Martin F."/>
        </authorList>
    </citation>
    <scope>NUCLEOTIDE SEQUENCE [LARGE SCALE GENOMIC DNA]</scope>
    <source>
        <strain evidence="1 2">SS14</strain>
    </source>
</reference>
<sequence length="132" mass="14885">MPLTYVGASRVLFSDELFSALPANKLVSVQKIIHPIPVVVVVVVARHLLTPNCWPRYDTAGQSNPAHALRWLRQNMVRNREETFSAYAARLKPLERQYREPFSFVAPLRQHCLPAALPSTLGLSQYNPHPSS</sequence>